<evidence type="ECO:0000313" key="2">
    <source>
        <dbReference type="EMBL" id="EKX97301.1"/>
    </source>
</evidence>
<dbReference type="EMBL" id="AMEP01000142">
    <property type="protein sequence ID" value="EKX97301.1"/>
    <property type="molecule type" value="Genomic_DNA"/>
</dbReference>
<feature type="transmembrane region" description="Helical" evidence="1">
    <location>
        <begin position="40"/>
        <end position="56"/>
    </location>
</feature>
<evidence type="ECO:0000313" key="3">
    <source>
        <dbReference type="Proteomes" id="UP000010433"/>
    </source>
</evidence>
<keyword evidence="1" id="KW-1133">Transmembrane helix</keyword>
<dbReference type="RefSeq" id="WP_009161080.1">
    <property type="nucleotide sequence ID" value="NZ_KB290960.1"/>
</dbReference>
<dbReference type="AlphaFoldDB" id="L1N271"/>
<accession>L1N271</accession>
<dbReference type="InterPro" id="IPR025250">
    <property type="entry name" value="DUF4199"/>
</dbReference>
<keyword evidence="3" id="KW-1185">Reference proteome</keyword>
<keyword evidence="1" id="KW-0472">Membrane</keyword>
<evidence type="ECO:0008006" key="4">
    <source>
        <dbReference type="Google" id="ProtNLM"/>
    </source>
</evidence>
<protein>
    <recommendedName>
        <fullName evidence="4">DUF4199 domain-containing protein</fullName>
    </recommendedName>
</protein>
<dbReference type="PATRIC" id="fig|1127699.3.peg.2030"/>
<sequence length="175" mass="19898">MNIADILKQLKAFARQDGAILFAVWTASFFATLLLPQSPWGNLLALSTPFVVAWRLRRFRDDALEGVISFRRALAYTWYTFFYAAIAFALAQYLYFQFWDNGTLSNFIMQSISALGPMYADMGMKKEELDEAVKLLTELSPIQLSFLFLMQNLFIGLLLGLPIAAICTRSIAKQR</sequence>
<feature type="transmembrane region" description="Helical" evidence="1">
    <location>
        <begin position="76"/>
        <end position="96"/>
    </location>
</feature>
<name>L1N271_9BACT</name>
<dbReference type="Proteomes" id="UP000010433">
    <property type="component" value="Unassembled WGS sequence"/>
</dbReference>
<dbReference type="HOGENOM" id="CLU_124948_1_0_10"/>
<feature type="transmembrane region" description="Helical" evidence="1">
    <location>
        <begin position="12"/>
        <end position="34"/>
    </location>
</feature>
<keyword evidence="1" id="KW-0812">Transmembrane</keyword>
<gene>
    <name evidence="2" type="ORF">HMPREF9151_02219</name>
</gene>
<evidence type="ECO:0000256" key="1">
    <source>
        <dbReference type="SAM" id="Phobius"/>
    </source>
</evidence>
<proteinExistence type="predicted"/>
<dbReference type="STRING" id="1127699.HMPREF9151_02219"/>
<comment type="caution">
    <text evidence="2">The sequence shown here is derived from an EMBL/GenBank/DDBJ whole genome shotgun (WGS) entry which is preliminary data.</text>
</comment>
<dbReference type="OrthoDB" id="1079293at2"/>
<feature type="transmembrane region" description="Helical" evidence="1">
    <location>
        <begin position="144"/>
        <end position="167"/>
    </location>
</feature>
<dbReference type="Pfam" id="PF13858">
    <property type="entry name" value="DUF4199"/>
    <property type="match status" value="1"/>
</dbReference>
<organism evidence="2 3">
    <name type="scientific">Hoylesella saccharolytica F0055</name>
    <dbReference type="NCBI Taxonomy" id="1127699"/>
    <lineage>
        <taxon>Bacteria</taxon>
        <taxon>Pseudomonadati</taxon>
        <taxon>Bacteroidota</taxon>
        <taxon>Bacteroidia</taxon>
        <taxon>Bacteroidales</taxon>
        <taxon>Prevotellaceae</taxon>
        <taxon>Hoylesella</taxon>
    </lineage>
</organism>
<reference evidence="2 3" key="1">
    <citation type="submission" date="2012-05" db="EMBL/GenBank/DDBJ databases">
        <authorList>
            <person name="Weinstock G."/>
            <person name="Sodergren E."/>
            <person name="Lobos E.A."/>
            <person name="Fulton L."/>
            <person name="Fulton R."/>
            <person name="Courtney L."/>
            <person name="Fronick C."/>
            <person name="O'Laughlin M."/>
            <person name="Godfrey J."/>
            <person name="Wilson R.M."/>
            <person name="Miner T."/>
            <person name="Farmer C."/>
            <person name="Delehaunty K."/>
            <person name="Cordes M."/>
            <person name="Minx P."/>
            <person name="Tomlinson C."/>
            <person name="Chen J."/>
            <person name="Wollam A."/>
            <person name="Pepin K.H."/>
            <person name="Bhonagiri V."/>
            <person name="Zhang X."/>
            <person name="Suruliraj S."/>
            <person name="Warren W."/>
            <person name="Mitreva M."/>
            <person name="Mardis E.R."/>
            <person name="Wilson R.K."/>
        </authorList>
    </citation>
    <scope>NUCLEOTIDE SEQUENCE [LARGE SCALE GENOMIC DNA]</scope>
    <source>
        <strain evidence="2 3">F0055</strain>
    </source>
</reference>